<keyword evidence="7" id="KW-0131">Cell cycle</keyword>
<evidence type="ECO:0000256" key="6">
    <source>
        <dbReference type="ARBA" id="ARBA00023067"/>
    </source>
</evidence>
<evidence type="ECO:0000256" key="8">
    <source>
        <dbReference type="SAM" id="MobiDB-lite"/>
    </source>
</evidence>
<keyword evidence="5" id="KW-0498">Mitosis</keyword>
<dbReference type="GO" id="GO:0051301">
    <property type="term" value="P:cell division"/>
    <property type="evidence" value="ECO:0007669"/>
    <property type="project" value="UniProtKB-KW"/>
</dbReference>
<dbReference type="InterPro" id="IPR016024">
    <property type="entry name" value="ARM-type_fold"/>
</dbReference>
<feature type="domain" description="Nuclear condensin complex subunit 3 C-terminal" evidence="9">
    <location>
        <begin position="591"/>
        <end position="875"/>
    </location>
</feature>
<feature type="compositionally biased region" description="Acidic residues" evidence="8">
    <location>
        <begin position="1080"/>
        <end position="1090"/>
    </location>
</feature>
<dbReference type="AlphaFoldDB" id="A0AAD7EW70"/>
<evidence type="ECO:0000256" key="7">
    <source>
        <dbReference type="ARBA" id="ARBA00023306"/>
    </source>
</evidence>
<feature type="region of interest" description="Disordered" evidence="8">
    <location>
        <begin position="531"/>
        <end position="580"/>
    </location>
</feature>
<gene>
    <name evidence="10" type="ORF">DFH08DRAFT_775534</name>
</gene>
<evidence type="ECO:0000256" key="5">
    <source>
        <dbReference type="ARBA" id="ARBA00022776"/>
    </source>
</evidence>
<evidence type="ECO:0000259" key="9">
    <source>
        <dbReference type="Pfam" id="PF12719"/>
    </source>
</evidence>
<dbReference type="GO" id="GO:0000793">
    <property type="term" value="C:condensed chromosome"/>
    <property type="evidence" value="ECO:0007669"/>
    <property type="project" value="TreeGrafter"/>
</dbReference>
<comment type="similarity">
    <text evidence="2">Belongs to the CND3 (condensin subunit 3) family.</text>
</comment>
<dbReference type="Pfam" id="PF12719">
    <property type="entry name" value="Cnd3"/>
    <property type="match status" value="1"/>
</dbReference>
<dbReference type="Gene3D" id="1.25.10.10">
    <property type="entry name" value="Leucine-rich Repeat Variant"/>
    <property type="match status" value="1"/>
</dbReference>
<sequence length="1120" mass="125231">MPARTLPVVDLRTAIANIFDQVQNSTANHLKNFVALHKLHLDAARTKGLPGEREFEAIFQGLVARVLPVKKGVAAADRVTKFVGGYTKFLNERAADEREDQDDDSDEATDTTASRFTERLLLFLMKGFQAKDKSVRYRVISFAGEMILGLGELDLDIYNNLQQALLARIHDKEATVRLQVVIALSKLAGSEDSSEVAEGEQTLLQVLIDTLSSDSSPEVRRAALVNIPVNTTTLPAILARARDTETTIRKLLYSNVLSGAASDAADPEVLTIAQRELLVRHGLGDREKTVRAAAAELFGTWIDVIGEKPKPEEELASRMTNIDISKTEEKPPLTLEEKQQKKIKTLVAFLNKFDPQLSAEGARLASEAVTSIFDTRPDIFDDLYFGDAYFADLTPEKAFLARVFVDHCKEDKDRGEQKIESGGIPVVTSCAFRIQHGYNALVTLDEAVHQDDDGAYEDNVFILGELLKLAVNLDYSDEIGRRKMFALVRDMLTSSALPLAVVPQCLDVLRQLSSNERDLIRVVVEIVGDLREPGDEDDPGAADQTQDSINPDDAADQSFDSEQSPAPKKPAKTREEMSPEERVRLDLIDKRCLILCIGMLERVNGTIEENSTLEGVLHDLIIPSVRRKEEEFREKGLIALGLFCLIAKNFALKTLPLFVSQAEEDVPEELKISLLQIIFDLLMVHERTLLAPGGENAQKILSFLITQLEKETDKEDTSPKVLALLGTGIAKLLLCGMVADERVVKSLLMVYFSPYNVDNQELKQCLTFFAHMYSRSTAKNQQTMREIFIYIFQKLSKLRDEEDLLSLASVANMWIEWTDPTQVQDPNGRPGDAGKTDDPLIQFDMANDIIRALLTDKMPKEDKRILCQMLPKLYIPDEVDVDKIRTLKLLIDNVSTRRPLSDATANNALKKFDATIQKKFEKELEGFSEGEYREFKKLQELFDFLDEIVPEDDDEVIDTEPKKKGKKRRSGSIASTTTDGDDASVASSRRGKSRPQKKRRRLSTSDDEDSDSDDDDRTAKGTPPPPTRRLPKRAAAKKEVILISSDDDEEEEDLETTPAPRKGRPRASSVRTRKAKEEAILDADIDDLLDGEPSTEIPHDSIMDDSEDEEDEVNDLLVED</sequence>
<protein>
    <submittedName>
        <fullName evidence="10">Nuclear condensing complex subunit</fullName>
    </submittedName>
</protein>
<keyword evidence="4" id="KW-0132">Cell division</keyword>
<evidence type="ECO:0000256" key="1">
    <source>
        <dbReference type="ARBA" id="ARBA00004286"/>
    </source>
</evidence>
<reference evidence="10" key="1">
    <citation type="submission" date="2023-03" db="EMBL/GenBank/DDBJ databases">
        <title>Massive genome expansion in bonnet fungi (Mycena s.s.) driven by repeated elements and novel gene families across ecological guilds.</title>
        <authorList>
            <consortium name="Lawrence Berkeley National Laboratory"/>
            <person name="Harder C.B."/>
            <person name="Miyauchi S."/>
            <person name="Viragh M."/>
            <person name="Kuo A."/>
            <person name="Thoen E."/>
            <person name="Andreopoulos B."/>
            <person name="Lu D."/>
            <person name="Skrede I."/>
            <person name="Drula E."/>
            <person name="Henrissat B."/>
            <person name="Morin E."/>
            <person name="Kohler A."/>
            <person name="Barry K."/>
            <person name="LaButti K."/>
            <person name="Morin E."/>
            <person name="Salamov A."/>
            <person name="Lipzen A."/>
            <person name="Mereny Z."/>
            <person name="Hegedus B."/>
            <person name="Baldrian P."/>
            <person name="Stursova M."/>
            <person name="Weitz H."/>
            <person name="Taylor A."/>
            <person name="Grigoriev I.V."/>
            <person name="Nagy L.G."/>
            <person name="Martin F."/>
            <person name="Kauserud H."/>
        </authorList>
    </citation>
    <scope>NUCLEOTIDE SEQUENCE</scope>
    <source>
        <strain evidence="10">CBHHK002</strain>
    </source>
</reference>
<keyword evidence="11" id="KW-1185">Reference proteome</keyword>
<evidence type="ECO:0000256" key="4">
    <source>
        <dbReference type="ARBA" id="ARBA00022618"/>
    </source>
</evidence>
<feature type="compositionally biased region" description="Acidic residues" evidence="8">
    <location>
        <begin position="1005"/>
        <end position="1016"/>
    </location>
</feature>
<name>A0AAD7EW70_9AGAR</name>
<evidence type="ECO:0000313" key="11">
    <source>
        <dbReference type="Proteomes" id="UP001218218"/>
    </source>
</evidence>
<dbReference type="InterPro" id="IPR027165">
    <property type="entry name" value="CND3"/>
</dbReference>
<feature type="compositionally biased region" description="Acidic residues" evidence="8">
    <location>
        <begin position="1103"/>
        <end position="1120"/>
    </location>
</feature>
<evidence type="ECO:0000256" key="3">
    <source>
        <dbReference type="ARBA" id="ARBA00022454"/>
    </source>
</evidence>
<keyword evidence="3" id="KW-0158">Chromosome</keyword>
<dbReference type="GO" id="GO:0000796">
    <property type="term" value="C:condensin complex"/>
    <property type="evidence" value="ECO:0007669"/>
    <property type="project" value="InterPro"/>
</dbReference>
<dbReference type="EMBL" id="JARIHO010000012">
    <property type="protein sequence ID" value="KAJ7352471.1"/>
    <property type="molecule type" value="Genomic_DNA"/>
</dbReference>
<feature type="region of interest" description="Disordered" evidence="8">
    <location>
        <begin position="953"/>
        <end position="1120"/>
    </location>
</feature>
<organism evidence="10 11">
    <name type="scientific">Mycena albidolilacea</name>
    <dbReference type="NCBI Taxonomy" id="1033008"/>
    <lineage>
        <taxon>Eukaryota</taxon>
        <taxon>Fungi</taxon>
        <taxon>Dikarya</taxon>
        <taxon>Basidiomycota</taxon>
        <taxon>Agaricomycotina</taxon>
        <taxon>Agaricomycetes</taxon>
        <taxon>Agaricomycetidae</taxon>
        <taxon>Agaricales</taxon>
        <taxon>Marasmiineae</taxon>
        <taxon>Mycenaceae</taxon>
        <taxon>Mycena</taxon>
    </lineage>
</organism>
<feature type="compositionally biased region" description="Basic residues" evidence="8">
    <location>
        <begin position="989"/>
        <end position="1002"/>
    </location>
</feature>
<feature type="compositionally biased region" description="Acidic residues" evidence="8">
    <location>
        <begin position="1045"/>
        <end position="1055"/>
    </location>
</feature>
<dbReference type="SUPFAM" id="SSF48371">
    <property type="entry name" value="ARM repeat"/>
    <property type="match status" value="1"/>
</dbReference>
<comment type="subcellular location">
    <subcellularLocation>
        <location evidence="1">Chromosome</location>
    </subcellularLocation>
</comment>
<dbReference type="InterPro" id="IPR011989">
    <property type="entry name" value="ARM-like"/>
</dbReference>
<keyword evidence="6" id="KW-0226">DNA condensation</keyword>
<accession>A0AAD7EW70</accession>
<evidence type="ECO:0000256" key="2">
    <source>
        <dbReference type="ARBA" id="ARBA00006533"/>
    </source>
</evidence>
<dbReference type="PANTHER" id="PTHR14418">
    <property type="entry name" value="CONDENSIN COMPLEX SUBUNIT 3-RELATED"/>
    <property type="match status" value="1"/>
</dbReference>
<dbReference type="PANTHER" id="PTHR14418:SF5">
    <property type="entry name" value="CONDENSIN COMPLEX SUBUNIT 3"/>
    <property type="match status" value="1"/>
</dbReference>
<dbReference type="GO" id="GO:0007076">
    <property type="term" value="P:mitotic chromosome condensation"/>
    <property type="evidence" value="ECO:0007669"/>
    <property type="project" value="InterPro"/>
</dbReference>
<dbReference type="Proteomes" id="UP001218218">
    <property type="component" value="Unassembled WGS sequence"/>
</dbReference>
<evidence type="ECO:0000313" key="10">
    <source>
        <dbReference type="EMBL" id="KAJ7352471.1"/>
    </source>
</evidence>
<proteinExistence type="inferred from homology"/>
<comment type="caution">
    <text evidence="10">The sequence shown here is derived from an EMBL/GenBank/DDBJ whole genome shotgun (WGS) entry which is preliminary data.</text>
</comment>
<dbReference type="InterPro" id="IPR025977">
    <property type="entry name" value="Cnd3_C"/>
</dbReference>